<comment type="caution">
    <text evidence="2">The sequence shown here is derived from an EMBL/GenBank/DDBJ whole genome shotgun (WGS) entry which is preliminary data.</text>
</comment>
<dbReference type="Pfam" id="PF04471">
    <property type="entry name" value="Mrr_cat"/>
    <property type="match status" value="1"/>
</dbReference>
<evidence type="ECO:0000259" key="1">
    <source>
        <dbReference type="Pfam" id="PF04471"/>
    </source>
</evidence>
<dbReference type="RefSeq" id="WP_145670811.1">
    <property type="nucleotide sequence ID" value="NZ_VIWO01000005.1"/>
</dbReference>
<dbReference type="GO" id="GO:0009307">
    <property type="term" value="P:DNA restriction-modification system"/>
    <property type="evidence" value="ECO:0007669"/>
    <property type="project" value="InterPro"/>
</dbReference>
<dbReference type="OrthoDB" id="1454447at2"/>
<keyword evidence="3" id="KW-1185">Reference proteome</keyword>
<dbReference type="Proteomes" id="UP000320811">
    <property type="component" value="Unassembled WGS sequence"/>
</dbReference>
<reference evidence="2 3" key="1">
    <citation type="submission" date="2019-06" db="EMBL/GenBank/DDBJ databases">
        <title>Sorghum-associated microbial communities from plants grown in Nebraska, USA.</title>
        <authorList>
            <person name="Schachtman D."/>
        </authorList>
    </citation>
    <scope>NUCLEOTIDE SEQUENCE [LARGE SCALE GENOMIC DNA]</scope>
    <source>
        <strain evidence="2 3">1209</strain>
    </source>
</reference>
<protein>
    <submittedName>
        <fullName evidence="2">Restriction endonuclease</fullName>
    </submittedName>
</protein>
<dbReference type="SUPFAM" id="SSF52980">
    <property type="entry name" value="Restriction endonuclease-like"/>
    <property type="match status" value="1"/>
</dbReference>
<keyword evidence="2" id="KW-0378">Hydrolase</keyword>
<dbReference type="InterPro" id="IPR011856">
    <property type="entry name" value="tRNA_endonuc-like_dom_sf"/>
</dbReference>
<organism evidence="2 3">
    <name type="scientific">Chitinophaga polysaccharea</name>
    <dbReference type="NCBI Taxonomy" id="1293035"/>
    <lineage>
        <taxon>Bacteria</taxon>
        <taxon>Pseudomonadati</taxon>
        <taxon>Bacteroidota</taxon>
        <taxon>Chitinophagia</taxon>
        <taxon>Chitinophagales</taxon>
        <taxon>Chitinophagaceae</taxon>
        <taxon>Chitinophaga</taxon>
    </lineage>
</organism>
<evidence type="ECO:0000313" key="3">
    <source>
        <dbReference type="Proteomes" id="UP000320811"/>
    </source>
</evidence>
<dbReference type="Gene3D" id="3.40.1350.10">
    <property type="match status" value="1"/>
</dbReference>
<dbReference type="GO" id="GO:0004519">
    <property type="term" value="F:endonuclease activity"/>
    <property type="evidence" value="ECO:0007669"/>
    <property type="project" value="UniProtKB-KW"/>
</dbReference>
<evidence type="ECO:0000313" key="2">
    <source>
        <dbReference type="EMBL" id="TWF39615.1"/>
    </source>
</evidence>
<dbReference type="GO" id="GO:0003677">
    <property type="term" value="F:DNA binding"/>
    <property type="evidence" value="ECO:0007669"/>
    <property type="project" value="InterPro"/>
</dbReference>
<name>A0A561PNC8_9BACT</name>
<keyword evidence="2" id="KW-0540">Nuclease</keyword>
<keyword evidence="2" id="KW-0255">Endonuclease</keyword>
<feature type="domain" description="Restriction endonuclease type IV Mrr" evidence="1">
    <location>
        <begin position="40"/>
        <end position="115"/>
    </location>
</feature>
<gene>
    <name evidence="2" type="ORF">FHW36_10552</name>
</gene>
<dbReference type="EMBL" id="VIWO01000005">
    <property type="protein sequence ID" value="TWF39615.1"/>
    <property type="molecule type" value="Genomic_DNA"/>
</dbReference>
<dbReference type="AlphaFoldDB" id="A0A561PNC8"/>
<sequence>MSSDWKKYEKQIVDKLKTEFPKTDIKLNVKLDGIYSKIQRQVDILVKGTMVGKSIIGVIECKCFNKKIDVKIIDGFIGFLEDVQANMGILITNVGYTTGAFNRAMAKGIKIDIVEYIKLSSYHFDWDNCETCDFNGHYNEIYWGTKMLCKTDSLAVTIQVGHCSFCNTTHIKCEKCKTVISISDGDYDKDHHCSCENKYLVTSEYIGDGMNEDNFYLILGRKKLSFNPIKAKERRASL</sequence>
<dbReference type="InterPro" id="IPR007560">
    <property type="entry name" value="Restrct_endonuc_IV_Mrr"/>
</dbReference>
<dbReference type="InterPro" id="IPR011335">
    <property type="entry name" value="Restrct_endonuc-II-like"/>
</dbReference>
<proteinExistence type="predicted"/>
<accession>A0A561PNC8</accession>